<protein>
    <recommendedName>
        <fullName evidence="4">Pectate lyase</fullName>
    </recommendedName>
</protein>
<evidence type="ECO:0000313" key="3">
    <source>
        <dbReference type="Proteomes" id="UP000605992"/>
    </source>
</evidence>
<gene>
    <name evidence="2" type="ORF">Pth03_71640</name>
</gene>
<comment type="caution">
    <text evidence="2">The sequence shown here is derived from an EMBL/GenBank/DDBJ whole genome shotgun (WGS) entry which is preliminary data.</text>
</comment>
<keyword evidence="3" id="KW-1185">Reference proteome</keyword>
<feature type="chain" id="PRO_5039153091" description="Pectate lyase" evidence="1">
    <location>
        <begin position="35"/>
        <end position="118"/>
    </location>
</feature>
<accession>A0A8J3Y0V8</accession>
<dbReference type="RefSeq" id="WP_203948866.1">
    <property type="nucleotide sequence ID" value="NZ_BOOR01000071.1"/>
</dbReference>
<name>A0A8J3Y0V8_9ACTN</name>
<sequence length="118" mass="12441">MIRTERPLGFSAAGTRRPALTVLALAISAASAMAVAQPPASATVHSWVIAGSGSRGPFTGNEGNGRHVKNYNAVNSPTINRGAQQISVSVSETTKIQAVVCKKQRSCRVSQRMGSHRR</sequence>
<reference evidence="2" key="1">
    <citation type="submission" date="2021-01" db="EMBL/GenBank/DDBJ databases">
        <title>Whole genome shotgun sequence of Planotetraspora thailandica NBRC 104271.</title>
        <authorList>
            <person name="Komaki H."/>
            <person name="Tamura T."/>
        </authorList>
    </citation>
    <scope>NUCLEOTIDE SEQUENCE</scope>
    <source>
        <strain evidence="2">NBRC 104271</strain>
    </source>
</reference>
<evidence type="ECO:0008006" key="4">
    <source>
        <dbReference type="Google" id="ProtNLM"/>
    </source>
</evidence>
<evidence type="ECO:0000313" key="2">
    <source>
        <dbReference type="EMBL" id="GII58775.1"/>
    </source>
</evidence>
<dbReference type="Proteomes" id="UP000605992">
    <property type="component" value="Unassembled WGS sequence"/>
</dbReference>
<evidence type="ECO:0000256" key="1">
    <source>
        <dbReference type="SAM" id="SignalP"/>
    </source>
</evidence>
<dbReference type="EMBL" id="BOOR01000071">
    <property type="protein sequence ID" value="GII58775.1"/>
    <property type="molecule type" value="Genomic_DNA"/>
</dbReference>
<feature type="signal peptide" evidence="1">
    <location>
        <begin position="1"/>
        <end position="34"/>
    </location>
</feature>
<keyword evidence="1" id="KW-0732">Signal</keyword>
<proteinExistence type="predicted"/>
<organism evidence="2 3">
    <name type="scientific">Planotetraspora thailandica</name>
    <dbReference type="NCBI Taxonomy" id="487172"/>
    <lineage>
        <taxon>Bacteria</taxon>
        <taxon>Bacillati</taxon>
        <taxon>Actinomycetota</taxon>
        <taxon>Actinomycetes</taxon>
        <taxon>Streptosporangiales</taxon>
        <taxon>Streptosporangiaceae</taxon>
        <taxon>Planotetraspora</taxon>
    </lineage>
</organism>
<dbReference type="AlphaFoldDB" id="A0A8J3Y0V8"/>